<accession>A0A2H0QWD6</accession>
<feature type="transmembrane region" description="Helical" evidence="4">
    <location>
        <begin position="1806"/>
        <end position="1826"/>
    </location>
</feature>
<dbReference type="InterPro" id="IPR003961">
    <property type="entry name" value="FN3_dom"/>
</dbReference>
<dbReference type="InterPro" id="IPR036116">
    <property type="entry name" value="FN3_sf"/>
</dbReference>
<dbReference type="SUPFAM" id="SSF49899">
    <property type="entry name" value="Concanavalin A-like lectins/glucanases"/>
    <property type="match status" value="1"/>
</dbReference>
<evidence type="ECO:0000256" key="3">
    <source>
        <dbReference type="SAM" id="MobiDB-lite"/>
    </source>
</evidence>
<evidence type="ECO:0000313" key="6">
    <source>
        <dbReference type="EMBL" id="PIR38573.1"/>
    </source>
</evidence>
<feature type="domain" description="Fibronectin type-III" evidence="5">
    <location>
        <begin position="1094"/>
        <end position="1184"/>
    </location>
</feature>
<dbReference type="Proteomes" id="UP000231333">
    <property type="component" value="Unassembled WGS sequence"/>
</dbReference>
<dbReference type="Pfam" id="PF13448">
    <property type="entry name" value="DUF4114"/>
    <property type="match status" value="1"/>
</dbReference>
<dbReference type="SMART" id="SM00060">
    <property type="entry name" value="FN3"/>
    <property type="match status" value="2"/>
</dbReference>
<evidence type="ECO:0000259" key="5">
    <source>
        <dbReference type="PROSITE" id="PS50853"/>
    </source>
</evidence>
<feature type="region of interest" description="Disordered" evidence="3">
    <location>
        <begin position="874"/>
        <end position="906"/>
    </location>
</feature>
<evidence type="ECO:0000256" key="1">
    <source>
        <dbReference type="ARBA" id="ARBA00022729"/>
    </source>
</evidence>
<dbReference type="PROSITE" id="PS50853">
    <property type="entry name" value="FN3"/>
    <property type="match status" value="1"/>
</dbReference>
<evidence type="ECO:0000256" key="4">
    <source>
        <dbReference type="SAM" id="Phobius"/>
    </source>
</evidence>
<dbReference type="InterPro" id="IPR025193">
    <property type="entry name" value="DUF4114"/>
</dbReference>
<evidence type="ECO:0000256" key="2">
    <source>
        <dbReference type="ARBA" id="ARBA00023157"/>
    </source>
</evidence>
<dbReference type="Pfam" id="PF00041">
    <property type="entry name" value="fn3"/>
    <property type="match status" value="1"/>
</dbReference>
<feature type="compositionally biased region" description="Low complexity" evidence="3">
    <location>
        <begin position="1532"/>
        <end position="1541"/>
    </location>
</feature>
<dbReference type="Pfam" id="PF10102">
    <property type="entry name" value="DUF2341"/>
    <property type="match status" value="1"/>
</dbReference>
<evidence type="ECO:0000313" key="7">
    <source>
        <dbReference type="Proteomes" id="UP000231333"/>
    </source>
</evidence>
<dbReference type="InterPro" id="IPR006558">
    <property type="entry name" value="LamG-like"/>
</dbReference>
<keyword evidence="1" id="KW-0732">Signal</keyword>
<dbReference type="EMBL" id="PCXL01000009">
    <property type="protein sequence ID" value="PIR38573.1"/>
    <property type="molecule type" value="Genomic_DNA"/>
</dbReference>
<dbReference type="SUPFAM" id="SSF49265">
    <property type="entry name" value="Fibronectin type III"/>
    <property type="match status" value="1"/>
</dbReference>
<feature type="transmembrane region" description="Helical" evidence="4">
    <location>
        <begin position="1832"/>
        <end position="1849"/>
    </location>
</feature>
<dbReference type="InterPro" id="IPR013783">
    <property type="entry name" value="Ig-like_fold"/>
</dbReference>
<keyword evidence="4" id="KW-0812">Transmembrane</keyword>
<feature type="region of interest" description="Disordered" evidence="3">
    <location>
        <begin position="1180"/>
        <end position="1213"/>
    </location>
</feature>
<sequence>TQTFNNLRFNETNTAQGVTISSGDTLVVTGTTTLQDGFINTGTIEARGDVVVSSTFGGGTSPLVFTGTSTSGKTNQTLDLTGATGLFDADVTINKTEGEVQLLSDLVMNASSQDLSIATGTLNINGKNLTVNGTSGTFSVGGAGTFKLQGAETVTANTGYPTFATGATALYVGDGDGIVDSFIPYQYSYYNFVASTTDAGDIINASSTQIDLGGSFTLNGGTFIAPSTTLYVAGDFTNSGGTFTHNSGTTTFDGTSQTIYGDTTFYNLSKTVSSDDTLTFEAGSTQTIAGNLTLAGTDGLLSDDVLSLRSTSGGTQWRIDPQGNRSVSYLDVRDSNNINATAIDAGNNNNTNSGNNTNWTFDPTFTQSQYQFFANVDSLTPGSSLGSQSATTTLTSTSSPVRLRMNIIADTFFATSSAQFKLQVATSVVGIWYTLNPQSDWWNTDFTNRRKIYLDNTASAENLTDFPLLVELNSSRIDYSKTQNSGQDIRFVDSDNSTELNYEIEVWNESGTSTVWVKVPQINAGSDNTDYIWMYYNNAGATDNATTTGVWNSGFQGVWHLSDGSTLDVSDSAKETPTTNVNATAVAGEVDGGADFSSDYIYATDKDGFKPAQNITISAWINPDSRPAWGKIFAKDYRADGTWTSPYLSYELTASNNTSGIPFWTINIGGTAYGTVAPSALTNGTWNQVTGTYDGSVIRLYVNGTEVSSTTQAGSINYPVTADIAIGGRSRYSPGDYLDGKLDEIRFSNTTRSADWIEAEYVSVRDNMNTFASEETASTPSDIWTLTGNASATDGAELPSLLLSSSNIAGTYAEANPTATNPNAATAGQYIEFDFTLDPSNMIVDTYYYFRLIFSNGTTLGSYSSYPTLAVLSNQSPGTPSSLGPSGLTDGSWTTDNTPGLTFTTSDADGDNVQYHILIDDSSDFSSPLVDYTSASGSAGASTFTVGQAAGSGTYTVGSSGQTLSDSSGYYWRVSTTDSNGGTSATTTANSGSIAFKVDATAPTAGTVTLSATSTSGITLTTTAGSDATSGLAATPYNFSNTTTGEYSGATSSLTWSPTGLTPNTQYTFAVSVTDVAGNAATSSTISGYTLANVPASLSASADSSIAITTSWSANSNAAGTEYYVENVTLGTASGWTTSTSYSFTGLTCDTTYEFKVKARNGDGIETSYTATVSVATDACTPQGGGGSSQPSPGGRNSNGQGNSGGGGGGSCLAHMVPTGESVEVDFSQSIQKSWERSFTQILIDNGYRNPQKILSSQSPYEQWGVSDFTAVNFDVKLLAHEGAYHSTFGYYDAGKPHTFVPIGKTGNIFGFATVPTIPVGGSTSFALNASHDSFGMSIRAYSGNLFAGQFYTEDKLNMYGGDNQTAIFKVDDGYVIGFEDLPVSRGGDKDYNDVVLLVRPVACSYYEPVDQNEPPAENNDIYRIFINNDQETTTRGDVFVGFDVPGTVKQVALSNNTGFGGADRIALPLVYSWNICNRGSSRNAKNTCKAGEYTVFARFYDNEGKFLGGASDSIEFVTNIVPPPVPPVPPTTTTTTPPGGTETGGGTGTVIEEVIGGVTGGVETIVETITEAVTATGGFIEGVFASVSTYVAETEVTAGFQTVASSTQGVARQALQSIPVSEKTITASAVLGTVLVAPAAMFARVIGVAMSTANNVGHTADVGLIVWRFMNHIQELFGLRKKRNRWGVVYDARDKMPLHPITVELISMKTHKVVETAITDHAGGYGFLPRDGVFALNVKHPAYTFPSHVVTRGPDGVFAEIYTGKALTLTKEHEPHDLNIPIDKLSEQIIERKRFAFFGLGMKRVGTVIVEAIFWLTFAFMTATFFAEPNLLHGFLVLFYIAIIGIKHSQVEYHTHRYWGHVIAENYQSEIENGHMYIEVSDALDLNDVPKQTRINTHGKFYFKTDKPGTFDVVVKIIVDNKEQILEREKLVVGDDRLITHTLRIV</sequence>
<dbReference type="Gene3D" id="2.60.40.10">
    <property type="entry name" value="Immunoglobulins"/>
    <property type="match status" value="2"/>
</dbReference>
<name>A0A2H0QWD6_9BACT</name>
<dbReference type="Pfam" id="PF13385">
    <property type="entry name" value="Laminin_G_3"/>
    <property type="match status" value="1"/>
</dbReference>
<feature type="transmembrane region" description="Helical" evidence="4">
    <location>
        <begin position="1626"/>
        <end position="1647"/>
    </location>
</feature>
<keyword evidence="2" id="KW-1015">Disulfide bond</keyword>
<feature type="compositionally biased region" description="Gly residues" evidence="3">
    <location>
        <begin position="1202"/>
        <end position="1211"/>
    </location>
</feature>
<dbReference type="InterPro" id="IPR013320">
    <property type="entry name" value="ConA-like_dom_sf"/>
</dbReference>
<feature type="compositionally biased region" description="Polar residues" evidence="3">
    <location>
        <begin position="891"/>
        <end position="906"/>
    </location>
</feature>
<keyword evidence="4" id="KW-1133">Transmembrane helix</keyword>
<keyword evidence="4" id="KW-0472">Membrane</keyword>
<feature type="compositionally biased region" description="Low complexity" evidence="3">
    <location>
        <begin position="876"/>
        <end position="889"/>
    </location>
</feature>
<dbReference type="InterPro" id="IPR018765">
    <property type="entry name" value="DUF2341"/>
</dbReference>
<feature type="non-terminal residue" evidence="6">
    <location>
        <position position="1"/>
    </location>
</feature>
<gene>
    <name evidence="6" type="ORF">COV34_00650</name>
</gene>
<protein>
    <recommendedName>
        <fullName evidence="5">Fibronectin type-III domain-containing protein</fullName>
    </recommendedName>
</protein>
<feature type="compositionally biased region" description="Low complexity" evidence="3">
    <location>
        <begin position="1189"/>
        <end position="1201"/>
    </location>
</feature>
<feature type="region of interest" description="Disordered" evidence="3">
    <location>
        <begin position="1523"/>
        <end position="1548"/>
    </location>
</feature>
<reference evidence="6 7" key="1">
    <citation type="submission" date="2017-09" db="EMBL/GenBank/DDBJ databases">
        <title>Depth-based differentiation of microbial function through sediment-hosted aquifers and enrichment of novel symbionts in the deep terrestrial subsurface.</title>
        <authorList>
            <person name="Probst A.J."/>
            <person name="Ladd B."/>
            <person name="Jarett J.K."/>
            <person name="Geller-Mcgrath D.E."/>
            <person name="Sieber C.M."/>
            <person name="Emerson J.B."/>
            <person name="Anantharaman K."/>
            <person name="Thomas B.C."/>
            <person name="Malmstrom R."/>
            <person name="Stieglmeier M."/>
            <person name="Klingl A."/>
            <person name="Woyke T."/>
            <person name="Ryan C.M."/>
            <person name="Banfield J.F."/>
        </authorList>
    </citation>
    <scope>NUCLEOTIDE SEQUENCE [LARGE SCALE GENOMIC DNA]</scope>
    <source>
        <strain evidence="6">CG10_big_fil_rev_8_21_14_0_10_42_12</strain>
    </source>
</reference>
<proteinExistence type="predicted"/>
<dbReference type="SMART" id="SM00560">
    <property type="entry name" value="LamGL"/>
    <property type="match status" value="1"/>
</dbReference>
<dbReference type="Gene3D" id="2.60.120.200">
    <property type="match status" value="1"/>
</dbReference>
<organism evidence="6 7">
    <name type="scientific">Candidatus Zambryskibacteria bacterium CG10_big_fil_rev_8_21_14_0_10_42_12</name>
    <dbReference type="NCBI Taxonomy" id="1975115"/>
    <lineage>
        <taxon>Bacteria</taxon>
        <taxon>Candidatus Zambryskiibacteriota</taxon>
    </lineage>
</organism>
<comment type="caution">
    <text evidence="6">The sequence shown here is derived from an EMBL/GenBank/DDBJ whole genome shotgun (WGS) entry which is preliminary data.</text>
</comment>